<evidence type="ECO:0000313" key="2">
    <source>
        <dbReference type="EMBL" id="KGA15537.1"/>
    </source>
</evidence>
<dbReference type="InterPro" id="IPR013216">
    <property type="entry name" value="Methyltransf_11"/>
</dbReference>
<dbReference type="GO" id="GO:0008757">
    <property type="term" value="F:S-adenosylmethionine-dependent methyltransferase activity"/>
    <property type="evidence" value="ECO:0007669"/>
    <property type="project" value="InterPro"/>
</dbReference>
<dbReference type="InterPro" id="IPR029063">
    <property type="entry name" value="SAM-dependent_MTases_sf"/>
</dbReference>
<evidence type="ECO:0000259" key="1">
    <source>
        <dbReference type="Pfam" id="PF08241"/>
    </source>
</evidence>
<dbReference type="AlphaFoldDB" id="A0A094PWP7"/>
<comment type="caution">
    <text evidence="2">The sequence shown here is derived from an EMBL/GenBank/DDBJ whole genome shotgun (WGS) entry which is preliminary data.</text>
</comment>
<dbReference type="InterPro" id="IPR050508">
    <property type="entry name" value="Methyltransf_Superfamily"/>
</dbReference>
<accession>A0A094PWP7</accession>
<dbReference type="Pfam" id="PF08241">
    <property type="entry name" value="Methyltransf_11"/>
    <property type="match status" value="1"/>
</dbReference>
<dbReference type="CDD" id="cd02440">
    <property type="entry name" value="AdoMet_MTases"/>
    <property type="match status" value="1"/>
</dbReference>
<gene>
    <name evidence="2" type="ORF">GM51_14630</name>
</gene>
<proteinExistence type="predicted"/>
<dbReference type="EMBL" id="JNSL01000110">
    <property type="protein sequence ID" value="KGA15537.1"/>
    <property type="molecule type" value="Genomic_DNA"/>
</dbReference>
<reference evidence="2" key="1">
    <citation type="submission" date="2014-06" db="EMBL/GenBank/DDBJ databases">
        <title>Key roles for freshwater Actinobacteria revealed by deep metagenomic sequencing.</title>
        <authorList>
            <person name="Ghai R."/>
            <person name="Mizuno C.M."/>
            <person name="Picazo A."/>
            <person name="Camacho A."/>
            <person name="Rodriguez-Valera F."/>
        </authorList>
    </citation>
    <scope>NUCLEOTIDE SEQUENCE</scope>
</reference>
<dbReference type="Gene3D" id="3.40.50.150">
    <property type="entry name" value="Vaccinia Virus protein VP39"/>
    <property type="match status" value="1"/>
</dbReference>
<sequence length="251" mass="27909">MVSAVMDADEYRRMAAVEQSHWWYRATRSLLRQFIVTELQEVGRSRPRRFLDAGCGTGATGAWLSDLGSVIALDSEPEALRLYGEAHPEAQLIHGDISAMDLPDDCVDVALCVTVLYHAEVIDPTKAVSEMARVVRPGGLVCLMEPGVRSLRRSHDRITHGARRFTRHDLEDLARQANLEIVRSTGAYSFLIPPAWIKAKLEKSDSSSDLDNNNTGLFGLLGFLAWCERQLLQLTSLPWGLSVLVVARKKP</sequence>
<name>A0A094PWP7_9ZZZZ</name>
<protein>
    <recommendedName>
        <fullName evidence="1">Methyltransferase type 11 domain-containing protein</fullName>
    </recommendedName>
</protein>
<dbReference type="PANTHER" id="PTHR42912:SF80">
    <property type="entry name" value="METHYLTRANSFERASE DOMAIN-CONTAINING PROTEIN"/>
    <property type="match status" value="1"/>
</dbReference>
<organism evidence="2">
    <name type="scientific">freshwater metagenome</name>
    <dbReference type="NCBI Taxonomy" id="449393"/>
    <lineage>
        <taxon>unclassified sequences</taxon>
        <taxon>metagenomes</taxon>
        <taxon>ecological metagenomes</taxon>
    </lineage>
</organism>
<dbReference type="SUPFAM" id="SSF53335">
    <property type="entry name" value="S-adenosyl-L-methionine-dependent methyltransferases"/>
    <property type="match status" value="1"/>
</dbReference>
<dbReference type="PANTHER" id="PTHR42912">
    <property type="entry name" value="METHYLTRANSFERASE"/>
    <property type="match status" value="1"/>
</dbReference>
<feature type="domain" description="Methyltransferase type 11" evidence="1">
    <location>
        <begin position="51"/>
        <end position="142"/>
    </location>
</feature>